<accession>A8MDL5</accession>
<name>A8MDL5_CALMQ</name>
<dbReference type="SUPFAM" id="SSF52317">
    <property type="entry name" value="Class I glutamine amidotransferase-like"/>
    <property type="match status" value="1"/>
</dbReference>
<sequence>MADITVIIDNYDSFVYNIAQYVGELDSRPLVFRNDEVSIKALERIRPDRIIISPGPGTPLNPRDIGISKDVILHFKGKVPILGVCMGHQTIGVAFGARIRRARTIKHGKTSVIRIIKTSPIFSGIPSEIEGMRYHSLVIDNPPPELEVTAVSTDDDEIMAIQHVEHPIFGVQFHPESIGTPMGKKILKNFLNLY</sequence>
<evidence type="ECO:0000259" key="7">
    <source>
        <dbReference type="Pfam" id="PF00117"/>
    </source>
</evidence>
<dbReference type="PRINTS" id="PR00096">
    <property type="entry name" value="GATASE"/>
</dbReference>
<dbReference type="GO" id="GO:0005829">
    <property type="term" value="C:cytosol"/>
    <property type="evidence" value="ECO:0007669"/>
    <property type="project" value="TreeGrafter"/>
</dbReference>
<dbReference type="PRINTS" id="PR00099">
    <property type="entry name" value="CPSGATASE"/>
</dbReference>
<dbReference type="OrthoDB" id="3321at2157"/>
<evidence type="ECO:0000256" key="1">
    <source>
        <dbReference type="ARBA" id="ARBA00004873"/>
    </source>
</evidence>
<dbReference type="EMBL" id="CP000852">
    <property type="protein sequence ID" value="ABW01871.1"/>
    <property type="molecule type" value="Genomic_DNA"/>
</dbReference>
<dbReference type="HOGENOM" id="CLU_014340_1_2_2"/>
<keyword evidence="3" id="KW-0028">Amino-acid biosynthesis</keyword>
<dbReference type="InterPro" id="IPR050472">
    <property type="entry name" value="Anth_synth/Amidotransfase"/>
</dbReference>
<dbReference type="Pfam" id="PF00117">
    <property type="entry name" value="GATase"/>
    <property type="match status" value="1"/>
</dbReference>
<dbReference type="InterPro" id="IPR029062">
    <property type="entry name" value="Class_I_gatase-like"/>
</dbReference>
<dbReference type="KEGG" id="cma:Cmaq_1042"/>
<dbReference type="InterPro" id="IPR006221">
    <property type="entry name" value="TrpG/PapA_dom"/>
</dbReference>
<feature type="domain" description="Glutamine amidotransferase" evidence="7">
    <location>
        <begin position="6"/>
        <end position="191"/>
    </location>
</feature>
<dbReference type="Proteomes" id="UP000001137">
    <property type="component" value="Chromosome"/>
</dbReference>
<gene>
    <name evidence="8" type="ordered locus">Cmaq_1042</name>
</gene>
<dbReference type="EC" id="4.1.3.27" evidence="2"/>
<evidence type="ECO:0000256" key="4">
    <source>
        <dbReference type="ARBA" id="ARBA00022962"/>
    </source>
</evidence>
<proteinExistence type="predicted"/>
<dbReference type="GO" id="GO:0000162">
    <property type="term" value="P:L-tryptophan biosynthetic process"/>
    <property type="evidence" value="ECO:0007669"/>
    <property type="project" value="UniProtKB-KW"/>
</dbReference>
<dbReference type="GO" id="GO:0004049">
    <property type="term" value="F:anthranilate synthase activity"/>
    <property type="evidence" value="ECO:0007669"/>
    <property type="project" value="UniProtKB-EC"/>
</dbReference>
<comment type="catalytic activity">
    <reaction evidence="6">
        <text>chorismate + L-glutamine = anthranilate + pyruvate + L-glutamate + H(+)</text>
        <dbReference type="Rhea" id="RHEA:21732"/>
        <dbReference type="ChEBI" id="CHEBI:15361"/>
        <dbReference type="ChEBI" id="CHEBI:15378"/>
        <dbReference type="ChEBI" id="CHEBI:16567"/>
        <dbReference type="ChEBI" id="CHEBI:29748"/>
        <dbReference type="ChEBI" id="CHEBI:29985"/>
        <dbReference type="ChEBI" id="CHEBI:58359"/>
        <dbReference type="EC" id="4.1.3.27"/>
    </reaction>
</comment>
<dbReference type="GeneID" id="5710178"/>
<keyword evidence="3" id="KW-0822">Tryptophan biosynthesis</keyword>
<dbReference type="AlphaFoldDB" id="A8MDL5"/>
<keyword evidence="9" id="KW-1185">Reference proteome</keyword>
<evidence type="ECO:0000313" key="8">
    <source>
        <dbReference type="EMBL" id="ABW01871.1"/>
    </source>
</evidence>
<dbReference type="InterPro" id="IPR017926">
    <property type="entry name" value="GATASE"/>
</dbReference>
<dbReference type="eggNOG" id="arCOG00086">
    <property type="taxonomic scope" value="Archaea"/>
</dbReference>
<reference evidence="8 9" key="1">
    <citation type="submission" date="2007-10" db="EMBL/GenBank/DDBJ databases">
        <title>Complete sequence of Caldivirga maquilingensis IC-167.</title>
        <authorList>
            <consortium name="US DOE Joint Genome Institute"/>
            <person name="Copeland A."/>
            <person name="Lucas S."/>
            <person name="Lapidus A."/>
            <person name="Barry K."/>
            <person name="Glavina del Rio T."/>
            <person name="Dalin E."/>
            <person name="Tice H."/>
            <person name="Pitluck S."/>
            <person name="Saunders E."/>
            <person name="Brettin T."/>
            <person name="Bruce D."/>
            <person name="Detter J.C."/>
            <person name="Han C."/>
            <person name="Schmutz J."/>
            <person name="Larimer F."/>
            <person name="Land M."/>
            <person name="Hauser L."/>
            <person name="Kyrpides N."/>
            <person name="Ivanova N."/>
            <person name="Biddle J.F."/>
            <person name="Zhang Z."/>
            <person name="Fitz-Gibbon S.T."/>
            <person name="Lowe T.M."/>
            <person name="Saltikov C."/>
            <person name="House C.H."/>
            <person name="Richardson P."/>
        </authorList>
    </citation>
    <scope>NUCLEOTIDE SEQUENCE [LARGE SCALE GENOMIC DNA]</scope>
    <source>
        <strain evidence="9">ATCC 700844 / DSM 13496 / JCM 10307 / IC-167</strain>
    </source>
</reference>
<dbReference type="STRING" id="397948.Cmaq_1042"/>
<evidence type="ECO:0000256" key="3">
    <source>
        <dbReference type="ARBA" id="ARBA00022822"/>
    </source>
</evidence>
<dbReference type="RefSeq" id="WP_012186090.1">
    <property type="nucleotide sequence ID" value="NC_009954.1"/>
</dbReference>
<dbReference type="PRINTS" id="PR00097">
    <property type="entry name" value="ANTSNTHASEII"/>
</dbReference>
<keyword evidence="8" id="KW-0808">Transferase</keyword>
<dbReference type="NCBIfam" id="TIGR00566">
    <property type="entry name" value="trpG_papA"/>
    <property type="match status" value="1"/>
</dbReference>
<organism evidence="8 9">
    <name type="scientific">Caldivirga maquilingensis (strain ATCC 700844 / DSM 13496 / JCM 10307 / IC-167)</name>
    <dbReference type="NCBI Taxonomy" id="397948"/>
    <lineage>
        <taxon>Archaea</taxon>
        <taxon>Thermoproteota</taxon>
        <taxon>Thermoprotei</taxon>
        <taxon>Thermoproteales</taxon>
        <taxon>Thermoproteaceae</taxon>
        <taxon>Caldivirga</taxon>
    </lineage>
</organism>
<dbReference type="CDD" id="cd01743">
    <property type="entry name" value="GATase1_Anthranilate_Synthase"/>
    <property type="match status" value="1"/>
</dbReference>
<evidence type="ECO:0000256" key="2">
    <source>
        <dbReference type="ARBA" id="ARBA00012266"/>
    </source>
</evidence>
<dbReference type="PANTHER" id="PTHR43418:SF4">
    <property type="entry name" value="MULTIFUNCTIONAL TRYPTOPHAN BIOSYNTHESIS PROTEIN"/>
    <property type="match status" value="1"/>
</dbReference>
<dbReference type="PANTHER" id="PTHR43418">
    <property type="entry name" value="MULTIFUNCTIONAL TRYPTOPHAN BIOSYNTHESIS PROTEIN-RELATED"/>
    <property type="match status" value="1"/>
</dbReference>
<dbReference type="MEROPS" id="C26.A25"/>
<dbReference type="FunFam" id="3.40.50.880:FF:000003">
    <property type="entry name" value="Anthranilate synthase component II"/>
    <property type="match status" value="1"/>
</dbReference>
<evidence type="ECO:0000256" key="5">
    <source>
        <dbReference type="ARBA" id="ARBA00023141"/>
    </source>
</evidence>
<keyword evidence="5" id="KW-0057">Aromatic amino acid biosynthesis</keyword>
<dbReference type="PROSITE" id="PS51273">
    <property type="entry name" value="GATASE_TYPE_1"/>
    <property type="match status" value="1"/>
</dbReference>
<evidence type="ECO:0000313" key="9">
    <source>
        <dbReference type="Proteomes" id="UP000001137"/>
    </source>
</evidence>
<dbReference type="GO" id="GO:0016740">
    <property type="term" value="F:transferase activity"/>
    <property type="evidence" value="ECO:0007669"/>
    <property type="project" value="UniProtKB-KW"/>
</dbReference>
<comment type="pathway">
    <text evidence="1">Amino-acid biosynthesis; L-tryptophan biosynthesis; L-tryptophan from chorismate: step 1/5.</text>
</comment>
<keyword evidence="4 8" id="KW-0315">Glutamine amidotransferase</keyword>
<evidence type="ECO:0000256" key="6">
    <source>
        <dbReference type="ARBA" id="ARBA00047683"/>
    </source>
</evidence>
<dbReference type="Gene3D" id="3.40.50.880">
    <property type="match status" value="1"/>
</dbReference>
<protein>
    <recommendedName>
        <fullName evidence="2">anthranilate synthase</fullName>
        <ecNumber evidence="2">4.1.3.27</ecNumber>
    </recommendedName>
</protein>